<protein>
    <submittedName>
        <fullName evidence="2">Photosystem reaction center subunit H</fullName>
    </submittedName>
</protein>
<dbReference type="RefSeq" id="WP_255332486.1">
    <property type="nucleotide sequence ID" value="NZ_VOTZ01000010.1"/>
</dbReference>
<feature type="domain" description="PRC-barrel" evidence="1">
    <location>
        <begin position="5"/>
        <end position="75"/>
    </location>
</feature>
<evidence type="ECO:0000313" key="2">
    <source>
        <dbReference type="EMBL" id="MCQ1538540.1"/>
    </source>
</evidence>
<evidence type="ECO:0000259" key="1">
    <source>
        <dbReference type="Pfam" id="PF05239"/>
    </source>
</evidence>
<gene>
    <name evidence="2" type="ORF">FTO68_06010</name>
</gene>
<dbReference type="Pfam" id="PF05239">
    <property type="entry name" value="PRC"/>
    <property type="match status" value="1"/>
</dbReference>
<dbReference type="Gene3D" id="2.30.30.240">
    <property type="entry name" value="PRC-barrel domain"/>
    <property type="match status" value="1"/>
</dbReference>
<sequence length="90" mass="10209">MKWQISELFGMSVYTDRAVFIGNVADVVIDIDNKKMASLALTNINPDIIDLKSFKGLKVPYRLIKEVSDIVLIRHIPGAFKSSREKDQNE</sequence>
<dbReference type="InterPro" id="IPR011033">
    <property type="entry name" value="PRC_barrel-like_sf"/>
</dbReference>
<dbReference type="PANTHER" id="PTHR38137">
    <property type="entry name" value="PRC-BARREL DOMAIN PROTEIN"/>
    <property type="match status" value="1"/>
</dbReference>
<accession>A0ABD4TL36</accession>
<dbReference type="Proteomes" id="UP001524383">
    <property type="component" value="Unassembled WGS sequence"/>
</dbReference>
<keyword evidence="3" id="KW-1185">Reference proteome</keyword>
<dbReference type="PANTHER" id="PTHR38137:SF1">
    <property type="entry name" value="PRC-BARREL DOMAIN-CONTAINING PROTEIN"/>
    <property type="match status" value="1"/>
</dbReference>
<dbReference type="EMBL" id="VOTZ01000010">
    <property type="protein sequence ID" value="MCQ1538540.1"/>
    <property type="molecule type" value="Genomic_DNA"/>
</dbReference>
<proteinExistence type="predicted"/>
<dbReference type="AlphaFoldDB" id="A0ABD4TL36"/>
<reference evidence="2 3" key="1">
    <citation type="submission" date="2019-08" db="EMBL/GenBank/DDBJ databases">
        <authorList>
            <person name="Chen S.-C."/>
            <person name="Lai M.-C."/>
            <person name="You Y.-T."/>
        </authorList>
    </citation>
    <scope>NUCLEOTIDE SEQUENCE [LARGE SCALE GENOMIC DNA]</scope>
    <source>
        <strain evidence="2 3">P2F9704a</strain>
    </source>
</reference>
<dbReference type="SUPFAM" id="SSF50346">
    <property type="entry name" value="PRC-barrel domain"/>
    <property type="match status" value="1"/>
</dbReference>
<name>A0ABD4TL36_9EURY</name>
<dbReference type="InterPro" id="IPR027275">
    <property type="entry name" value="PRC-brl_dom"/>
</dbReference>
<evidence type="ECO:0000313" key="3">
    <source>
        <dbReference type="Proteomes" id="UP001524383"/>
    </source>
</evidence>
<organism evidence="2 3">
    <name type="scientific">Methanocalculus taiwanensis</name>
    <dbReference type="NCBI Taxonomy" id="106207"/>
    <lineage>
        <taxon>Archaea</taxon>
        <taxon>Methanobacteriati</taxon>
        <taxon>Methanobacteriota</taxon>
        <taxon>Stenosarchaea group</taxon>
        <taxon>Methanomicrobia</taxon>
        <taxon>Methanomicrobiales</taxon>
        <taxon>Methanocalculaceae</taxon>
        <taxon>Methanocalculus</taxon>
    </lineage>
</organism>
<comment type="caution">
    <text evidence="2">The sequence shown here is derived from an EMBL/GenBank/DDBJ whole genome shotgun (WGS) entry which is preliminary data.</text>
</comment>